<dbReference type="RefSeq" id="WP_091644580.1">
    <property type="nucleotide sequence ID" value="NZ_DCAM01000013.1"/>
</dbReference>
<organism evidence="1 2">
    <name type="scientific">Marinobacter salarius</name>
    <dbReference type="NCBI Taxonomy" id="1420917"/>
    <lineage>
        <taxon>Bacteria</taxon>
        <taxon>Pseudomonadati</taxon>
        <taxon>Pseudomonadota</taxon>
        <taxon>Gammaproteobacteria</taxon>
        <taxon>Pseudomonadales</taxon>
        <taxon>Marinobacteraceae</taxon>
        <taxon>Marinobacter</taxon>
    </lineage>
</organism>
<evidence type="ECO:0000313" key="1">
    <source>
        <dbReference type="EMBL" id="SFM12570.1"/>
    </source>
</evidence>
<protein>
    <submittedName>
        <fullName evidence="1">Uncharacterized protein</fullName>
    </submittedName>
</protein>
<comment type="caution">
    <text evidence="1">The sequence shown here is derived from an EMBL/GenBank/DDBJ whole genome shotgun (WGS) entry which is preliminary data.</text>
</comment>
<keyword evidence="2" id="KW-1185">Reference proteome</keyword>
<reference evidence="1 2" key="1">
    <citation type="submission" date="2016-10" db="EMBL/GenBank/DDBJ databases">
        <authorList>
            <person name="Varghese N."/>
            <person name="Submissions S."/>
        </authorList>
    </citation>
    <scope>NUCLEOTIDE SEQUENCE [LARGE SCALE GENOMIC DNA]</scope>
    <source>
        <strain evidence="1 2">DSM 26291</strain>
    </source>
</reference>
<dbReference type="EMBL" id="FOTV01000032">
    <property type="protein sequence ID" value="SFM12570.1"/>
    <property type="molecule type" value="Genomic_DNA"/>
</dbReference>
<name>A0ABY1FUG1_9GAMM</name>
<gene>
    <name evidence="1" type="ORF">SAMN04487868_13232</name>
</gene>
<accession>A0ABY1FUG1</accession>
<evidence type="ECO:0000313" key="2">
    <source>
        <dbReference type="Proteomes" id="UP000199211"/>
    </source>
</evidence>
<proteinExistence type="predicted"/>
<sequence>MLGGYCITDSALAVTQVGTVNAGANQATAAHFVSGDNRLTLENGYSLGGNVQANGNNDVLALGGSADGTFDTSLVGTDASDIFRRFESFEKAGGSAWTLTEGTAQD</sequence>
<dbReference type="Proteomes" id="UP000199211">
    <property type="component" value="Unassembled WGS sequence"/>
</dbReference>